<feature type="region of interest" description="Disordered" evidence="1">
    <location>
        <begin position="1"/>
        <end position="29"/>
    </location>
</feature>
<evidence type="ECO:0008006" key="4">
    <source>
        <dbReference type="Google" id="ProtNLM"/>
    </source>
</evidence>
<reference evidence="2 3" key="2">
    <citation type="submission" date="2020-05" db="EMBL/GenBank/DDBJ databases">
        <authorList>
            <person name="Khan S.A."/>
            <person name="Jeon C.O."/>
            <person name="Chun B.H."/>
        </authorList>
    </citation>
    <scope>NUCLEOTIDE SEQUENCE [LARGE SCALE GENOMIC DNA]</scope>
    <source>
        <strain evidence="2 3">H242</strain>
    </source>
</reference>
<evidence type="ECO:0000256" key="1">
    <source>
        <dbReference type="SAM" id="MobiDB-lite"/>
    </source>
</evidence>
<proteinExistence type="predicted"/>
<evidence type="ECO:0000313" key="2">
    <source>
        <dbReference type="EMBL" id="QJW83682.1"/>
    </source>
</evidence>
<feature type="compositionally biased region" description="Low complexity" evidence="1">
    <location>
        <begin position="1"/>
        <end position="20"/>
    </location>
</feature>
<keyword evidence="3" id="KW-1185">Reference proteome</keyword>
<reference evidence="2 3" key="1">
    <citation type="submission" date="2020-05" db="EMBL/GenBank/DDBJ databases">
        <title>Ramlibacter rhizophilus sp. nov., isolated from rhizosphere soil of national flower Mugunghwa from South Korea.</title>
        <authorList>
            <person name="Zheng-Fei Y."/>
            <person name="Huan T."/>
        </authorList>
    </citation>
    <scope>NUCLEOTIDE SEQUENCE [LARGE SCALE GENOMIC DNA]</scope>
    <source>
        <strain evidence="2 3">H242</strain>
    </source>
</reference>
<sequence>MNFLHTPAPASAATPGADPSLEACDEDPQLRDTPRYCPTGSLASFALLMAGHGRCVNTDMMLGDREYAMWQLACARAMDDRELSALAVRLFAYFDDPQHSAMPVLGTA</sequence>
<name>A0ABX6P0V2_9BURK</name>
<dbReference type="Proteomes" id="UP000500826">
    <property type="component" value="Chromosome"/>
</dbReference>
<accession>A0ABX6P0V2</accession>
<protein>
    <recommendedName>
        <fullName evidence="4">DUF5076 domain-containing protein</fullName>
    </recommendedName>
</protein>
<evidence type="ECO:0000313" key="3">
    <source>
        <dbReference type="Proteomes" id="UP000500826"/>
    </source>
</evidence>
<gene>
    <name evidence="2" type="ORF">HK414_05285</name>
</gene>
<organism evidence="2 3">
    <name type="scientific">Ramlibacter terrae</name>
    <dbReference type="NCBI Taxonomy" id="2732511"/>
    <lineage>
        <taxon>Bacteria</taxon>
        <taxon>Pseudomonadati</taxon>
        <taxon>Pseudomonadota</taxon>
        <taxon>Betaproteobacteria</taxon>
        <taxon>Burkholderiales</taxon>
        <taxon>Comamonadaceae</taxon>
        <taxon>Ramlibacter</taxon>
    </lineage>
</organism>
<dbReference type="EMBL" id="CP053418">
    <property type="protein sequence ID" value="QJW83682.1"/>
    <property type="molecule type" value="Genomic_DNA"/>
</dbReference>